<dbReference type="GO" id="GO:0003677">
    <property type="term" value="F:DNA binding"/>
    <property type="evidence" value="ECO:0007669"/>
    <property type="project" value="InterPro"/>
</dbReference>
<evidence type="ECO:0000313" key="5">
    <source>
        <dbReference type="Proteomes" id="UP000037904"/>
    </source>
</evidence>
<dbReference type="PANTHER" id="PTHR31001:SF40">
    <property type="entry name" value="ZN(II)2CYS6 TRANSCRIPTION FACTOR (EUROFUNG)"/>
    <property type="match status" value="1"/>
</dbReference>
<evidence type="ECO:0000313" key="4">
    <source>
        <dbReference type="EMBL" id="KPA36384.1"/>
    </source>
</evidence>
<dbReference type="CDD" id="cd12148">
    <property type="entry name" value="fungal_TF_MHR"/>
    <property type="match status" value="1"/>
</dbReference>
<feature type="domain" description="Xylanolytic transcriptional activator regulatory" evidence="3">
    <location>
        <begin position="383"/>
        <end position="460"/>
    </location>
</feature>
<comment type="subcellular location">
    <subcellularLocation>
        <location evidence="1">Nucleus</location>
    </subcellularLocation>
</comment>
<dbReference type="EMBL" id="JXCE01000657">
    <property type="protein sequence ID" value="KPA36384.1"/>
    <property type="molecule type" value="Genomic_DNA"/>
</dbReference>
<organism evidence="4 5">
    <name type="scientific">Fusarium langsethiae</name>
    <dbReference type="NCBI Taxonomy" id="179993"/>
    <lineage>
        <taxon>Eukaryota</taxon>
        <taxon>Fungi</taxon>
        <taxon>Dikarya</taxon>
        <taxon>Ascomycota</taxon>
        <taxon>Pezizomycotina</taxon>
        <taxon>Sordariomycetes</taxon>
        <taxon>Hypocreomycetidae</taxon>
        <taxon>Hypocreales</taxon>
        <taxon>Nectriaceae</taxon>
        <taxon>Fusarium</taxon>
    </lineage>
</organism>
<comment type="caution">
    <text evidence="4">The sequence shown here is derived from an EMBL/GenBank/DDBJ whole genome shotgun (WGS) entry which is preliminary data.</text>
</comment>
<gene>
    <name evidence="4" type="ORF">FLAG1_10852</name>
</gene>
<sequence length="731" mass="82324">MSHGDNSMKNMAETQIQHEKNGCPPPTHPGGWRIAATHIDRLPIISGDTFTITMSEQDATKCKMMLDLQWFVMSIAAMSGAAGYRDLLPIVEDTQTMILEEWRRSYHFWRPNGGANCYYASPTHEAAGESRSQHPIQAATAFSPQPLSSRQLGPDDRLWSSPAARAPDGFFGPASFTAAYLETETSLAAGDSSVPERVPSPTPPSVAEIHNMASMDQGANYLATRILQVIPEQIPSEDRWSGMNCDDWVRIVGKKLVESTWDTFGSYLRNRSRLHELGSMICINTTKTLTEDQEDPQSWIASFSGSNLRWEAVGIMFLYVALNELSNTMSQDSRKMLEEYTEYVSSCITLANMGGSSGSLMLYLLYKRSFLHACMHGETSLPYWKFHAETVAMLTFAGRHDNCSKNLRGPTHTTIPCEILRRFSCSVFITDKFLATLVGRPPLLSRRFCSVELPLDIDDVALLTDKDSFDRCRESLNLDGWAVDSCFRAVTILRIRMKIALIRDRILEFVMGHDCVHDNRDLLSIRMEEEKLYRELPVHFLYDPTNGMQNLDMEGGHQKLLVRLDHLLNMFLIERLLVKRDPNSNRKDLVVISFEMVVLTLSIWTQRHIWAEVKGENQWTIRSYATLAGAILCMELISPNPVEDINVAIAGETYSRSSIIQQLSLLAGSLGSSQSSTSVKVRVVIKKVLDHILNDPRGPPAPIGLEGFEFNADWDIFTQLDNMDWLMDESV</sequence>
<name>A0A0N0DB77_FUSLA</name>
<dbReference type="PANTHER" id="PTHR31001">
    <property type="entry name" value="UNCHARACTERIZED TRANSCRIPTIONAL REGULATORY PROTEIN"/>
    <property type="match status" value="1"/>
</dbReference>
<dbReference type="InterPro" id="IPR050613">
    <property type="entry name" value="Sec_Metabolite_Reg"/>
</dbReference>
<dbReference type="InterPro" id="IPR007219">
    <property type="entry name" value="XnlR_reg_dom"/>
</dbReference>
<evidence type="ECO:0000256" key="1">
    <source>
        <dbReference type="ARBA" id="ARBA00004123"/>
    </source>
</evidence>
<evidence type="ECO:0000256" key="2">
    <source>
        <dbReference type="ARBA" id="ARBA00023242"/>
    </source>
</evidence>
<dbReference type="GO" id="GO:0008270">
    <property type="term" value="F:zinc ion binding"/>
    <property type="evidence" value="ECO:0007669"/>
    <property type="project" value="InterPro"/>
</dbReference>
<dbReference type="GO" id="GO:0006351">
    <property type="term" value="P:DNA-templated transcription"/>
    <property type="evidence" value="ECO:0007669"/>
    <property type="project" value="InterPro"/>
</dbReference>
<evidence type="ECO:0000259" key="3">
    <source>
        <dbReference type="SMART" id="SM00906"/>
    </source>
</evidence>
<keyword evidence="2" id="KW-0539">Nucleus</keyword>
<dbReference type="AlphaFoldDB" id="A0A0N0DB77"/>
<dbReference type="Pfam" id="PF04082">
    <property type="entry name" value="Fungal_trans"/>
    <property type="match status" value="1"/>
</dbReference>
<keyword evidence="5" id="KW-1185">Reference proteome</keyword>
<proteinExistence type="predicted"/>
<accession>A0A0N0DB77</accession>
<reference evidence="4 5" key="1">
    <citation type="submission" date="2015-04" db="EMBL/GenBank/DDBJ databases">
        <title>The draft genome sequence of Fusarium langsethiae, a T-2/HT-2 mycotoxin producer.</title>
        <authorList>
            <person name="Lysoe E."/>
            <person name="Divon H.H."/>
            <person name="Terzi V."/>
            <person name="Orru L."/>
            <person name="Lamontanara A."/>
            <person name="Kolseth A.-K."/>
            <person name="Frandsen R.J."/>
            <person name="Nielsen K."/>
            <person name="Thrane U."/>
        </authorList>
    </citation>
    <scope>NUCLEOTIDE SEQUENCE [LARGE SCALE GENOMIC DNA]</scope>
    <source>
        <strain evidence="4 5">Fl201059</strain>
    </source>
</reference>
<dbReference type="Proteomes" id="UP000037904">
    <property type="component" value="Unassembled WGS sequence"/>
</dbReference>
<dbReference type="GO" id="GO:0005634">
    <property type="term" value="C:nucleus"/>
    <property type="evidence" value="ECO:0007669"/>
    <property type="project" value="UniProtKB-SubCell"/>
</dbReference>
<dbReference type="SMART" id="SM00906">
    <property type="entry name" value="Fungal_trans"/>
    <property type="match status" value="1"/>
</dbReference>
<protein>
    <submittedName>
        <fullName evidence="4">Transcription factor</fullName>
    </submittedName>
</protein>